<name>A0AAD8YFX3_9STRA</name>
<keyword evidence="1" id="KW-0732">Signal</keyword>
<dbReference type="GO" id="GO:0003993">
    <property type="term" value="F:acid phosphatase activity"/>
    <property type="evidence" value="ECO:0007669"/>
    <property type="project" value="InterPro"/>
</dbReference>
<accession>A0AAD8YFX3</accession>
<keyword evidence="2" id="KW-0325">Glycoprotein</keyword>
<feature type="domain" description="Calcineurin-like phosphoesterase" evidence="3">
    <location>
        <begin position="120"/>
        <end position="347"/>
    </location>
</feature>
<dbReference type="AlphaFoldDB" id="A0AAD8YFX3"/>
<feature type="domain" description="Purple acid phosphatase C-terminal" evidence="4">
    <location>
        <begin position="362"/>
        <end position="428"/>
    </location>
</feature>
<reference evidence="5" key="1">
    <citation type="submission" date="2023-06" db="EMBL/GenBank/DDBJ databases">
        <title>Survivors Of The Sea: Transcriptome response of Skeletonema marinoi to long-term dormancy.</title>
        <authorList>
            <person name="Pinder M.I.M."/>
            <person name="Kourtchenko O."/>
            <person name="Robertson E.K."/>
            <person name="Larsson T."/>
            <person name="Maumus F."/>
            <person name="Osuna-Cruz C.M."/>
            <person name="Vancaester E."/>
            <person name="Stenow R."/>
            <person name="Vandepoele K."/>
            <person name="Ploug H."/>
            <person name="Bruchert V."/>
            <person name="Godhe A."/>
            <person name="Topel M."/>
        </authorList>
    </citation>
    <scope>NUCLEOTIDE SEQUENCE</scope>
    <source>
        <strain evidence="5">R05AC</strain>
    </source>
</reference>
<dbReference type="InterPro" id="IPR041792">
    <property type="entry name" value="MPP_PAP"/>
</dbReference>
<dbReference type="Gene3D" id="3.60.21.10">
    <property type="match status" value="1"/>
</dbReference>
<evidence type="ECO:0000313" key="6">
    <source>
        <dbReference type="Proteomes" id="UP001224775"/>
    </source>
</evidence>
<dbReference type="PANTHER" id="PTHR22953">
    <property type="entry name" value="ACID PHOSPHATASE RELATED"/>
    <property type="match status" value="1"/>
</dbReference>
<dbReference type="PANTHER" id="PTHR22953:SF153">
    <property type="entry name" value="PURPLE ACID PHOSPHATASE"/>
    <property type="match status" value="1"/>
</dbReference>
<gene>
    <name evidence="5" type="ORF">QTG54_003291</name>
</gene>
<dbReference type="InterPro" id="IPR039331">
    <property type="entry name" value="PAPs-like"/>
</dbReference>
<evidence type="ECO:0000256" key="1">
    <source>
        <dbReference type="ARBA" id="ARBA00022729"/>
    </source>
</evidence>
<keyword evidence="5" id="KW-0378">Hydrolase</keyword>
<evidence type="ECO:0000259" key="4">
    <source>
        <dbReference type="Pfam" id="PF14008"/>
    </source>
</evidence>
<organism evidence="5 6">
    <name type="scientific">Skeletonema marinoi</name>
    <dbReference type="NCBI Taxonomy" id="267567"/>
    <lineage>
        <taxon>Eukaryota</taxon>
        <taxon>Sar</taxon>
        <taxon>Stramenopiles</taxon>
        <taxon>Ochrophyta</taxon>
        <taxon>Bacillariophyta</taxon>
        <taxon>Coscinodiscophyceae</taxon>
        <taxon>Thalassiosirophycidae</taxon>
        <taxon>Thalassiosirales</taxon>
        <taxon>Skeletonemataceae</taxon>
        <taxon>Skeletonema</taxon>
        <taxon>Skeletonema marinoi-dohrnii complex</taxon>
    </lineage>
</organism>
<comment type="caution">
    <text evidence="5">The sequence shown here is derived from an EMBL/GenBank/DDBJ whole genome shotgun (WGS) entry which is preliminary data.</text>
</comment>
<evidence type="ECO:0000259" key="3">
    <source>
        <dbReference type="Pfam" id="PF00149"/>
    </source>
</evidence>
<dbReference type="EMBL" id="JATAAI010000005">
    <property type="protein sequence ID" value="KAK1745367.1"/>
    <property type="molecule type" value="Genomic_DNA"/>
</dbReference>
<dbReference type="Proteomes" id="UP001224775">
    <property type="component" value="Unassembled WGS sequence"/>
</dbReference>
<protein>
    <submittedName>
        <fullName evidence="5">Purple acid phosphatase</fullName>
        <ecNumber evidence="5">3.-.-.-</ecNumber>
    </submittedName>
</protein>
<dbReference type="InterPro" id="IPR029052">
    <property type="entry name" value="Metallo-depent_PP-like"/>
</dbReference>
<evidence type="ECO:0000256" key="2">
    <source>
        <dbReference type="ARBA" id="ARBA00023180"/>
    </source>
</evidence>
<sequence>MTVSFSISPACIDETSTVGAVRVGDVMIEGDPNDVVSYNASRSDHNHYYSDLYYHIEIDDLQPGRKYSYQCLLLQKEEPSIQQYLRQDREVLNERIISRSNISTFHTPPAPGQWPQDRSIKFAVMGDLATKPHSRETIWHLDRDKSIDCILLAGDISYANNHHHIWDEWMDMMSAHDFFSSTPVQIALGNHDLDTVHRSGPIEAIDGSLEIGLAYESRFRMPQIQPPVRELASLNLFRRNGQPNDFLPYEFGNAYYSFTFGPSKHIVLSSYTSFREGSLQYEWLLSELQSVDRSATPWLIVMLHCPLYTTFQTHHKELFTTEAQAILEPLFVEYTVNFVVAGHIHAYMRTHPMAFSRRDPRGPVHIIQGNGGRQANDLYYSDAAEEWVDVRDHSMYGYGVLDLFNNTHAMWKWVKTGFNAEGEGGIHDQRFDADLNLHDEIWITNQLYVEEMGVNENVELDLER</sequence>
<dbReference type="SUPFAM" id="SSF56300">
    <property type="entry name" value="Metallo-dependent phosphatases"/>
    <property type="match status" value="1"/>
</dbReference>
<dbReference type="EC" id="3.-.-.-" evidence="5"/>
<dbReference type="InterPro" id="IPR004843">
    <property type="entry name" value="Calcineurin-like_PHP"/>
</dbReference>
<dbReference type="Pfam" id="PF00149">
    <property type="entry name" value="Metallophos"/>
    <property type="match status" value="1"/>
</dbReference>
<keyword evidence="6" id="KW-1185">Reference proteome</keyword>
<dbReference type="CDD" id="cd00839">
    <property type="entry name" value="MPP_PAPs"/>
    <property type="match status" value="1"/>
</dbReference>
<evidence type="ECO:0000313" key="5">
    <source>
        <dbReference type="EMBL" id="KAK1745367.1"/>
    </source>
</evidence>
<dbReference type="InterPro" id="IPR025733">
    <property type="entry name" value="PAPs_C"/>
</dbReference>
<dbReference type="Pfam" id="PF14008">
    <property type="entry name" value="Metallophos_C"/>
    <property type="match status" value="1"/>
</dbReference>
<proteinExistence type="predicted"/>